<gene>
    <name evidence="2" type="primary">c3h22orf23</name>
</gene>
<organism evidence="2 3">
    <name type="scientific">Denticeps clupeoides</name>
    <name type="common">denticle herring</name>
    <dbReference type="NCBI Taxonomy" id="299321"/>
    <lineage>
        <taxon>Eukaryota</taxon>
        <taxon>Metazoa</taxon>
        <taxon>Chordata</taxon>
        <taxon>Craniata</taxon>
        <taxon>Vertebrata</taxon>
        <taxon>Euteleostomi</taxon>
        <taxon>Actinopterygii</taxon>
        <taxon>Neopterygii</taxon>
        <taxon>Teleostei</taxon>
        <taxon>Clupei</taxon>
        <taxon>Clupeiformes</taxon>
        <taxon>Denticipitoidei</taxon>
        <taxon>Denticipitidae</taxon>
        <taxon>Denticeps</taxon>
    </lineage>
</organism>
<evidence type="ECO:0000313" key="2">
    <source>
        <dbReference type="Ensembl" id="ENSDCDP00010006554.1"/>
    </source>
</evidence>
<dbReference type="InterPro" id="IPR007914">
    <property type="entry name" value="UPF0193"/>
</dbReference>
<dbReference type="Proteomes" id="UP000694580">
    <property type="component" value="Chromosome 3"/>
</dbReference>
<dbReference type="RefSeq" id="XP_028829240.1">
    <property type="nucleotide sequence ID" value="XM_028973407.1"/>
</dbReference>
<dbReference type="Ensembl" id="ENSDCDT00010006773.1">
    <property type="protein sequence ID" value="ENSDCDP00010006554.1"/>
    <property type="gene ID" value="ENSDCDG00010002810.1"/>
</dbReference>
<sequence length="238" mass="27274">MLLLPQSRASCFPKQIHFHISCRSVGRWKMEPRYRGGLWDCPRAAHYSGETQKMLELMMQESRLTRFQQRQISKQVSKGGSLPLTCHPTSSPAQPKVDQALKAAPRQPRTSQRRSAAMCSAAGNYTREQFRAGPTRDLEKEKEHLQNLFATGQKEPKANEVHKPSDDGEVKDRFQEVLDEIEDRKLFLEEMSSLGHGHLYHNIINTEISQKIRELELIDKAHNATLKSALLEEQVKMD</sequence>
<keyword evidence="3" id="KW-1185">Reference proteome</keyword>
<proteinExistence type="predicted"/>
<accession>A0AAY4ACG4</accession>
<dbReference type="Pfam" id="PF05250">
    <property type="entry name" value="UPF0193"/>
    <property type="match status" value="1"/>
</dbReference>
<protein>
    <submittedName>
        <fullName evidence="2">Uncharacterized protein</fullName>
    </submittedName>
</protein>
<evidence type="ECO:0000313" key="3">
    <source>
        <dbReference type="Proteomes" id="UP000694580"/>
    </source>
</evidence>
<reference evidence="2" key="3">
    <citation type="submission" date="2025-09" db="UniProtKB">
        <authorList>
            <consortium name="Ensembl"/>
        </authorList>
    </citation>
    <scope>IDENTIFICATION</scope>
</reference>
<dbReference type="PANTHER" id="PTHR28348:SF1">
    <property type="entry name" value="UPF0193 PROTEIN EVG1"/>
    <property type="match status" value="1"/>
</dbReference>
<dbReference type="AlphaFoldDB" id="A0AAY4ACG4"/>
<name>A0AAY4ACG4_9TELE</name>
<dbReference type="CTD" id="101103144"/>
<dbReference type="GeneTree" id="ENSGT00390000010231"/>
<dbReference type="GeneID" id="114786355"/>
<evidence type="ECO:0000256" key="1">
    <source>
        <dbReference type="SAM" id="MobiDB-lite"/>
    </source>
</evidence>
<feature type="region of interest" description="Disordered" evidence="1">
    <location>
        <begin position="73"/>
        <end position="115"/>
    </location>
</feature>
<reference evidence="2" key="2">
    <citation type="submission" date="2025-08" db="UniProtKB">
        <authorList>
            <consortium name="Ensembl"/>
        </authorList>
    </citation>
    <scope>IDENTIFICATION</scope>
</reference>
<reference evidence="2 3" key="1">
    <citation type="submission" date="2020-06" db="EMBL/GenBank/DDBJ databases">
        <authorList>
            <consortium name="Wellcome Sanger Institute Data Sharing"/>
        </authorList>
    </citation>
    <scope>NUCLEOTIDE SEQUENCE [LARGE SCALE GENOMIC DNA]</scope>
</reference>
<dbReference type="PANTHER" id="PTHR28348">
    <property type="entry name" value="UPF0193 PROTEIN EVG1"/>
    <property type="match status" value="1"/>
</dbReference>